<evidence type="ECO:0000313" key="1">
    <source>
        <dbReference type="EMBL" id="VDM84779.1"/>
    </source>
</evidence>
<organism evidence="1 2">
    <name type="scientific">Strongylus vulgaris</name>
    <name type="common">Blood worm</name>
    <dbReference type="NCBI Taxonomy" id="40348"/>
    <lineage>
        <taxon>Eukaryota</taxon>
        <taxon>Metazoa</taxon>
        <taxon>Ecdysozoa</taxon>
        <taxon>Nematoda</taxon>
        <taxon>Chromadorea</taxon>
        <taxon>Rhabditida</taxon>
        <taxon>Rhabditina</taxon>
        <taxon>Rhabditomorpha</taxon>
        <taxon>Strongyloidea</taxon>
        <taxon>Strongylidae</taxon>
        <taxon>Strongylus</taxon>
    </lineage>
</organism>
<dbReference type="Proteomes" id="UP000270094">
    <property type="component" value="Unassembled WGS sequence"/>
</dbReference>
<gene>
    <name evidence="1" type="ORF">SVUK_LOCUS19777</name>
</gene>
<protein>
    <submittedName>
        <fullName evidence="1">Uncharacterized protein</fullName>
    </submittedName>
</protein>
<reference evidence="1 2" key="1">
    <citation type="submission" date="2018-11" db="EMBL/GenBank/DDBJ databases">
        <authorList>
            <consortium name="Pathogen Informatics"/>
        </authorList>
    </citation>
    <scope>NUCLEOTIDE SEQUENCE [LARGE SCALE GENOMIC DNA]</scope>
</reference>
<dbReference type="AlphaFoldDB" id="A0A3P7JY07"/>
<dbReference type="OrthoDB" id="47801at2759"/>
<keyword evidence="2" id="KW-1185">Reference proteome</keyword>
<dbReference type="EMBL" id="UYYB01133185">
    <property type="protein sequence ID" value="VDM84779.1"/>
    <property type="molecule type" value="Genomic_DNA"/>
</dbReference>
<proteinExistence type="predicted"/>
<sequence length="185" mass="21274">SIYRCCDYTRPLASKEDTVVYYKKGEIGLAHVHKVDRRKLDLSLYGGSVSCQTLELETIPSCRRILRLVEEVFVVDRGFSIGETVIKYENEFAGNPEKEHMCMPQLETVIGQVLNVEVRGDVLVLPQKNLVVKNVPLGKNEYTEMVNYNSAHNYVMYKDWIGNASDCVNDVTLVYRGRHRFVFYL</sequence>
<accession>A0A3P7JY07</accession>
<evidence type="ECO:0000313" key="2">
    <source>
        <dbReference type="Proteomes" id="UP000270094"/>
    </source>
</evidence>
<feature type="non-terminal residue" evidence="1">
    <location>
        <position position="1"/>
    </location>
</feature>
<name>A0A3P7JY07_STRVU</name>